<dbReference type="KEGG" id="alq:C7Y71_005910"/>
<protein>
    <submittedName>
        <fullName evidence="2">Uncharacterized protein</fullName>
    </submittedName>
</protein>
<dbReference type="EMBL" id="CP033459">
    <property type="protein sequence ID" value="QFQ12585.1"/>
    <property type="molecule type" value="Genomic_DNA"/>
</dbReference>
<gene>
    <name evidence="2" type="ORF">C7Y71_005910</name>
</gene>
<feature type="region of interest" description="Disordered" evidence="1">
    <location>
        <begin position="33"/>
        <end position="66"/>
    </location>
</feature>
<keyword evidence="3" id="KW-1185">Reference proteome</keyword>
<reference evidence="2 3" key="1">
    <citation type="submission" date="2018-11" db="EMBL/GenBank/DDBJ databases">
        <authorList>
            <person name="Na S.W."/>
            <person name="Baik M."/>
        </authorList>
    </citation>
    <scope>NUCLEOTIDE SEQUENCE [LARGE SCALE GENOMIC DNA]</scope>
    <source>
        <strain evidence="2 3">E39</strain>
    </source>
</reference>
<evidence type="ECO:0000256" key="1">
    <source>
        <dbReference type="SAM" id="MobiDB-lite"/>
    </source>
</evidence>
<sequence length="66" mass="6893">MTKKTYISPEIFTTVCIPANIMAVSNVNSNTGISGGGGAGSGVPQRSRGLELWSSSDMWGVNDDND</sequence>
<name>A0A5P8E6E7_9BACT</name>
<dbReference type="AlphaFoldDB" id="A0A5P8E6E7"/>
<evidence type="ECO:0000313" key="2">
    <source>
        <dbReference type="EMBL" id="QFQ12585.1"/>
    </source>
</evidence>
<evidence type="ECO:0000313" key="3">
    <source>
        <dbReference type="Proteomes" id="UP000249375"/>
    </source>
</evidence>
<organism evidence="2 3">
    <name type="scientific">Pseudoprevotella muciniphila</name>
    <dbReference type="NCBI Taxonomy" id="2133944"/>
    <lineage>
        <taxon>Bacteria</taxon>
        <taxon>Pseudomonadati</taxon>
        <taxon>Bacteroidota</taxon>
        <taxon>Bacteroidia</taxon>
        <taxon>Bacteroidales</taxon>
        <taxon>Prevotellaceae</taxon>
        <taxon>Pseudoprevotella</taxon>
    </lineage>
</organism>
<proteinExistence type="predicted"/>
<dbReference type="RefSeq" id="WP_151908885.1">
    <property type="nucleotide sequence ID" value="NZ_CP033459.1"/>
</dbReference>
<accession>A0A5P8E6E7</accession>
<dbReference type="Proteomes" id="UP000249375">
    <property type="component" value="Chromosome"/>
</dbReference>